<dbReference type="EMBL" id="CP032125">
    <property type="protein sequence ID" value="AXX97063.1"/>
    <property type="molecule type" value="Genomic_DNA"/>
</dbReference>
<gene>
    <name evidence="3" type="primary">cpaB</name>
    <name evidence="3" type="ORF">BAR1_03440</name>
</gene>
<dbReference type="Pfam" id="PF16976">
    <property type="entry name" value="RcpC"/>
    <property type="match status" value="1"/>
</dbReference>
<evidence type="ECO:0000259" key="2">
    <source>
        <dbReference type="Pfam" id="PF16976"/>
    </source>
</evidence>
<dbReference type="InterPro" id="IPR013974">
    <property type="entry name" value="SAF"/>
</dbReference>
<sequence>MRMVFGLVLILGLGLAGFAVYMTKGYFSDYQAEKQRLEAIANSMVETVNVFVVKNKVTYGSKLTKDDVRLQQWPVDSLPDGVFTFPAAETEDGKPGEDLFPKDSDKLRAVLRTMEAGEPVLAIKVTAPGKDAGITSRLSPGMRAFAIKVDASSGVSGFLRPGDNVDVYWTGRPPNRNAGGNITKLIESGVALIAIDQSANDDIGDANIARTVTVEATPQQVASLAQAQSTGRLSLSLVGVGDATVIDSSIEVDQTTLLDIEDAPVVEEAKEPEKCYRVVRRGTERIEVEYTCPKQ</sequence>
<name>A0A347UDY5_9RHOB</name>
<feature type="domain" description="SAF" evidence="1">
    <location>
        <begin position="48"/>
        <end position="86"/>
    </location>
</feature>
<accession>A0A347UDY5</accession>
<dbReference type="CDD" id="cd11614">
    <property type="entry name" value="SAF_CpaB_FlgA_like"/>
    <property type="match status" value="1"/>
</dbReference>
<dbReference type="OrthoDB" id="163768at2"/>
<reference evidence="3 4" key="1">
    <citation type="submission" date="2018-09" db="EMBL/GenBank/DDBJ databases">
        <title>Profundibacter amoris BAR1 gen. nov., sp. nov., a new member of the Roseobacter clade isolated at Lokis Castle Vent Field on the Arctic Mid-Oceanic Ridge.</title>
        <authorList>
            <person name="Le Moine Bauer S."/>
            <person name="Sjoeberg A.G."/>
            <person name="L'Haridon S."/>
            <person name="Stokke R."/>
            <person name="Roalkvam I."/>
            <person name="Steen I.H."/>
            <person name="Dahle H."/>
        </authorList>
    </citation>
    <scope>NUCLEOTIDE SEQUENCE [LARGE SCALE GENOMIC DNA]</scope>
    <source>
        <strain evidence="3 4">BAR1</strain>
    </source>
</reference>
<dbReference type="Pfam" id="PF08666">
    <property type="entry name" value="SAF"/>
    <property type="match status" value="1"/>
</dbReference>
<dbReference type="KEGG" id="pamo:BAR1_03440"/>
<dbReference type="RefSeq" id="WP_118941721.1">
    <property type="nucleotide sequence ID" value="NZ_CP032125.1"/>
</dbReference>
<feature type="domain" description="Flp pilus assembly protein RcpC/CpaB" evidence="2">
    <location>
        <begin position="134"/>
        <end position="237"/>
    </location>
</feature>
<dbReference type="AlphaFoldDB" id="A0A347UDY5"/>
<evidence type="ECO:0000259" key="1">
    <source>
        <dbReference type="Pfam" id="PF08666"/>
    </source>
</evidence>
<keyword evidence="4" id="KW-1185">Reference proteome</keyword>
<dbReference type="NCBIfam" id="TIGR03177">
    <property type="entry name" value="pilus_cpaB"/>
    <property type="match status" value="1"/>
</dbReference>
<protein>
    <submittedName>
        <fullName evidence="3">Flp pilus assembly protein CpaB</fullName>
    </submittedName>
</protein>
<organism evidence="3 4">
    <name type="scientific">Profundibacter amoris</name>
    <dbReference type="NCBI Taxonomy" id="2171755"/>
    <lineage>
        <taxon>Bacteria</taxon>
        <taxon>Pseudomonadati</taxon>
        <taxon>Pseudomonadota</taxon>
        <taxon>Alphaproteobacteria</taxon>
        <taxon>Rhodobacterales</taxon>
        <taxon>Paracoccaceae</taxon>
        <taxon>Profundibacter</taxon>
    </lineage>
</organism>
<proteinExistence type="predicted"/>
<evidence type="ECO:0000313" key="4">
    <source>
        <dbReference type="Proteomes" id="UP000261704"/>
    </source>
</evidence>
<dbReference type="Proteomes" id="UP000261704">
    <property type="component" value="Chromosome"/>
</dbReference>
<dbReference type="InterPro" id="IPR017592">
    <property type="entry name" value="Pilus_assmbl_Flp-typ_CpaB"/>
</dbReference>
<evidence type="ECO:0000313" key="3">
    <source>
        <dbReference type="EMBL" id="AXX97063.1"/>
    </source>
</evidence>
<dbReference type="InterPro" id="IPR031571">
    <property type="entry name" value="RcpC_dom"/>
</dbReference>